<gene>
    <name evidence="8" type="ordered locus">Metev_0013</name>
</gene>
<keyword evidence="5" id="KW-0862">Zinc</keyword>
<dbReference type="GO" id="GO:0046872">
    <property type="term" value="F:metal ion binding"/>
    <property type="evidence" value="ECO:0007669"/>
    <property type="project" value="UniProtKB-KW"/>
</dbReference>
<keyword evidence="9" id="KW-1185">Reference proteome</keyword>
<dbReference type="PANTHER" id="PTHR47099">
    <property type="entry name" value="METHYLCOBAMIDE:COM METHYLTRANSFERASE MTBA"/>
    <property type="match status" value="1"/>
</dbReference>
<dbReference type="Gene3D" id="3.20.20.210">
    <property type="match status" value="1"/>
</dbReference>
<dbReference type="EMBL" id="CP002069">
    <property type="protein sequence ID" value="ADI72945.1"/>
    <property type="molecule type" value="Genomic_DNA"/>
</dbReference>
<dbReference type="RefSeq" id="WP_013193513.1">
    <property type="nucleotide sequence ID" value="NC_014253.1"/>
</dbReference>
<name>D7E5S3_METEZ</name>
<dbReference type="AlphaFoldDB" id="D7E5S3"/>
<keyword evidence="4" id="KW-0479">Metal-binding</keyword>
<dbReference type="NCBIfam" id="TIGR01463">
    <property type="entry name" value="mtaA_cmuA"/>
    <property type="match status" value="1"/>
</dbReference>
<dbReference type="Pfam" id="PF01208">
    <property type="entry name" value="URO-D"/>
    <property type="match status" value="1"/>
</dbReference>
<evidence type="ECO:0000313" key="9">
    <source>
        <dbReference type="Proteomes" id="UP000000391"/>
    </source>
</evidence>
<keyword evidence="2 8" id="KW-0489">Methyltransferase</keyword>
<keyword evidence="3 8" id="KW-0808">Transferase</keyword>
<evidence type="ECO:0000256" key="5">
    <source>
        <dbReference type="ARBA" id="ARBA00022833"/>
    </source>
</evidence>
<dbReference type="InterPro" id="IPR006360">
    <property type="entry name" value="Mtase_MtaA_CmuA"/>
</dbReference>
<dbReference type="STRING" id="644295.Metev_0013"/>
<dbReference type="NCBIfam" id="NF004889">
    <property type="entry name" value="PRK06252.1"/>
    <property type="match status" value="1"/>
</dbReference>
<dbReference type="PANTHER" id="PTHR47099:SF1">
    <property type="entry name" value="METHYLCOBAMIDE:COM METHYLTRANSFERASE MTBA"/>
    <property type="match status" value="1"/>
</dbReference>
<dbReference type="GO" id="GO:0006730">
    <property type="term" value="P:one-carbon metabolic process"/>
    <property type="evidence" value="ECO:0007669"/>
    <property type="project" value="InterPro"/>
</dbReference>
<dbReference type="GO" id="GO:0004853">
    <property type="term" value="F:uroporphyrinogen decarboxylase activity"/>
    <property type="evidence" value="ECO:0007669"/>
    <property type="project" value="InterPro"/>
</dbReference>
<accession>D7E5S3</accession>
<evidence type="ECO:0000256" key="2">
    <source>
        <dbReference type="ARBA" id="ARBA00022603"/>
    </source>
</evidence>
<comment type="cofactor">
    <cofactor evidence="1">
        <name>Zn(2+)</name>
        <dbReference type="ChEBI" id="CHEBI:29105"/>
    </cofactor>
</comment>
<reference evidence="8 9" key="1">
    <citation type="submission" date="2010-06" db="EMBL/GenBank/DDBJ databases">
        <title>Complete sequence chromosome of Methanohalobium evestigatum Z-7303.</title>
        <authorList>
            <consortium name="US DOE Joint Genome Institute"/>
            <person name="Lucas S."/>
            <person name="Copeland A."/>
            <person name="Lapidus A."/>
            <person name="Cheng J.-F."/>
            <person name="Bruce D."/>
            <person name="Goodwin L."/>
            <person name="Pitluck S."/>
            <person name="Saunders E."/>
            <person name="Detter J.C."/>
            <person name="Han C."/>
            <person name="Tapia R."/>
            <person name="Land M."/>
            <person name="Hauser L."/>
            <person name="Kyrpides N."/>
            <person name="Mikhailova N."/>
            <person name="Sieprawska-Lupa M."/>
            <person name="Whitman W.B."/>
            <person name="Anderson I."/>
            <person name="Woyke T."/>
        </authorList>
    </citation>
    <scope>NUCLEOTIDE SEQUENCE [LARGE SCALE GENOMIC DNA]</scope>
    <source>
        <strain evidence="9">ATCC BAA-1072 / DSM 3721 / NBRC 107634 / OCM 161 / Z-7303</strain>
    </source>
</reference>
<organism evidence="8 9">
    <name type="scientific">Methanohalobium evestigatum (strain ATCC BAA-1072 / DSM 3721 / NBRC 107634 / OCM 161 / Z-7303)</name>
    <dbReference type="NCBI Taxonomy" id="644295"/>
    <lineage>
        <taxon>Archaea</taxon>
        <taxon>Methanobacteriati</taxon>
        <taxon>Methanobacteriota</taxon>
        <taxon>Stenosarchaea group</taxon>
        <taxon>Methanomicrobia</taxon>
        <taxon>Methanosarcinales</taxon>
        <taxon>Methanosarcinaceae</taxon>
        <taxon>Methanohalobium</taxon>
    </lineage>
</organism>
<dbReference type="InterPro" id="IPR000257">
    <property type="entry name" value="Uroporphyrinogen_deCOase"/>
</dbReference>
<evidence type="ECO:0000256" key="3">
    <source>
        <dbReference type="ARBA" id="ARBA00022679"/>
    </source>
</evidence>
<evidence type="ECO:0000256" key="4">
    <source>
        <dbReference type="ARBA" id="ARBA00022723"/>
    </source>
</evidence>
<evidence type="ECO:0000259" key="7">
    <source>
        <dbReference type="Pfam" id="PF01208"/>
    </source>
</evidence>
<dbReference type="InterPro" id="IPR052024">
    <property type="entry name" value="Methanogen_methyltrans"/>
</dbReference>
<dbReference type="OrthoDB" id="124836at2157"/>
<dbReference type="NCBIfam" id="NF040654">
    <property type="entry name" value="MtaA_Meth"/>
    <property type="match status" value="1"/>
</dbReference>
<dbReference type="Proteomes" id="UP000000391">
    <property type="component" value="Chromosome"/>
</dbReference>
<dbReference type="KEGG" id="mev:Metev_0013"/>
<dbReference type="InterPro" id="IPR038071">
    <property type="entry name" value="UROD/MetE-like_sf"/>
</dbReference>
<proteinExistence type="predicted"/>
<sequence length="337" mass="36998">MNPRDRLLNCLKGKKVDIVPALSVTQTATVELMRMTDSEWPEAHSDPEKMVKLAVSGHEIAGLEAVRYPFCLTVLAEAMGCEVNMGAMDIQPSIVSNPYSNNSDIPQIPDDLEKRGRIPVMLEVAELIRDKLDENVPIIAGLVGPATLTAHLMGTSNFLIGLIKKPEYVRQFLEVSTDICIRHANNLLEHGADVVCVPDGTAGPDLIDPAMFENFIKPEYQRFCRDVKGFKVSHMCGDINAILEPLSECGFEGISVEEKIIDLQTAKEILGDKSKLIGNVSTSGTMLMRSYDDVKNEAKNCLEEGVDVLAPGCGIAPNTPLKNIKALVDARNEYYQR</sequence>
<dbReference type="GO" id="GO:0006779">
    <property type="term" value="P:porphyrin-containing compound biosynthetic process"/>
    <property type="evidence" value="ECO:0007669"/>
    <property type="project" value="InterPro"/>
</dbReference>
<dbReference type="HOGENOM" id="CLU_040933_2_1_2"/>
<dbReference type="SUPFAM" id="SSF51726">
    <property type="entry name" value="UROD/MetE-like"/>
    <property type="match status" value="1"/>
</dbReference>
<protein>
    <submittedName>
        <fullName evidence="8">Methyltransferase MtaA/CmuA family</fullName>
    </submittedName>
</protein>
<dbReference type="GO" id="GO:0032259">
    <property type="term" value="P:methylation"/>
    <property type="evidence" value="ECO:0007669"/>
    <property type="project" value="UniProtKB-KW"/>
</dbReference>
<evidence type="ECO:0000256" key="6">
    <source>
        <dbReference type="ARBA" id="ARBA00022994"/>
    </source>
</evidence>
<evidence type="ECO:0000313" key="8">
    <source>
        <dbReference type="EMBL" id="ADI72945.1"/>
    </source>
</evidence>
<evidence type="ECO:0000256" key="1">
    <source>
        <dbReference type="ARBA" id="ARBA00001947"/>
    </source>
</evidence>
<dbReference type="CDD" id="cd03307">
    <property type="entry name" value="Mta_CmuA_like"/>
    <property type="match status" value="1"/>
</dbReference>
<dbReference type="GO" id="GO:0015948">
    <property type="term" value="P:methanogenesis"/>
    <property type="evidence" value="ECO:0007669"/>
    <property type="project" value="UniProtKB-KW"/>
</dbReference>
<keyword evidence="6" id="KW-0484">Methanogenesis</keyword>
<dbReference type="GeneID" id="9345619"/>
<feature type="domain" description="Uroporphyrinogen decarboxylase (URO-D)" evidence="7">
    <location>
        <begin position="3"/>
        <end position="334"/>
    </location>
</feature>
<dbReference type="GO" id="GO:0008168">
    <property type="term" value="F:methyltransferase activity"/>
    <property type="evidence" value="ECO:0007669"/>
    <property type="project" value="UniProtKB-KW"/>
</dbReference>